<evidence type="ECO:0000256" key="1">
    <source>
        <dbReference type="SAM" id="MobiDB-lite"/>
    </source>
</evidence>
<dbReference type="EnsemblMetazoa" id="ACOM022761-RA">
    <property type="protein sequence ID" value="ACOM022761-PA.1"/>
    <property type="gene ID" value="ACOM022761"/>
</dbReference>
<feature type="region of interest" description="Disordered" evidence="1">
    <location>
        <begin position="1"/>
        <end position="29"/>
    </location>
</feature>
<feature type="compositionally biased region" description="Low complexity" evidence="1">
    <location>
        <begin position="61"/>
        <end position="83"/>
    </location>
</feature>
<proteinExistence type="predicted"/>
<feature type="region of interest" description="Disordered" evidence="1">
    <location>
        <begin position="53"/>
        <end position="83"/>
    </location>
</feature>
<organism evidence="2">
    <name type="scientific">Anopheles coluzzii</name>
    <name type="common">African malaria mosquito</name>
    <dbReference type="NCBI Taxonomy" id="1518534"/>
    <lineage>
        <taxon>Eukaryota</taxon>
        <taxon>Metazoa</taxon>
        <taxon>Ecdysozoa</taxon>
        <taxon>Arthropoda</taxon>
        <taxon>Hexapoda</taxon>
        <taxon>Insecta</taxon>
        <taxon>Pterygota</taxon>
        <taxon>Neoptera</taxon>
        <taxon>Endopterygota</taxon>
        <taxon>Diptera</taxon>
        <taxon>Nematocera</taxon>
        <taxon>Culicoidea</taxon>
        <taxon>Culicidae</taxon>
        <taxon>Anophelinae</taxon>
        <taxon>Anopheles</taxon>
    </lineage>
</organism>
<sequence>LELRASLIGSSSSSSNANGSASEYRRPPPFLSKARYKSYEDAIVGGLKSPRLLSADERTASSSPVGVKKPSPAAAAEPAASVSSVERELEDVDRILHPIAAIHVALREQARLRRNLILATEPVPGQRHQCGRALSARKDLQIRRQLCGFPPATLATMAACAAGAAAGYLNQELHADAPLGGGGGTASPALHEQIVQMYRQMVAQQRQQASQGICTTLEAV</sequence>
<feature type="compositionally biased region" description="Low complexity" evidence="1">
    <location>
        <begin position="9"/>
        <end position="22"/>
    </location>
</feature>
<dbReference type="VEuPathDB" id="VectorBase:ACON2_030730"/>
<evidence type="ECO:0000313" key="2">
    <source>
        <dbReference type="EnsemblMetazoa" id="ACOM022761-PA.1"/>
    </source>
</evidence>
<reference evidence="2" key="1">
    <citation type="submission" date="2022-08" db="UniProtKB">
        <authorList>
            <consortium name="EnsemblMetazoa"/>
        </authorList>
    </citation>
    <scope>IDENTIFICATION</scope>
</reference>
<protein>
    <submittedName>
        <fullName evidence="2">Uncharacterized protein</fullName>
    </submittedName>
</protein>
<name>A0A8W7P0D3_ANOCL</name>
<accession>A0A8W7P0D3</accession>
<dbReference type="Proteomes" id="UP000075882">
    <property type="component" value="Unassembled WGS sequence"/>
</dbReference>
<dbReference type="AlphaFoldDB" id="A0A8W7P0D3"/>